<keyword evidence="3" id="KW-1185">Reference proteome</keyword>
<evidence type="ECO:0000313" key="3">
    <source>
        <dbReference type="Proteomes" id="UP000697297"/>
    </source>
</evidence>
<evidence type="ECO:0000313" key="1">
    <source>
        <dbReference type="EMBL" id="KAG7723781.1"/>
    </source>
</evidence>
<evidence type="ECO:0000313" key="2">
    <source>
        <dbReference type="EMBL" id="KAG7761644.1"/>
    </source>
</evidence>
<accession>A0AAN6D0P3</accession>
<evidence type="ECO:0008006" key="5">
    <source>
        <dbReference type="Google" id="ProtNLM"/>
    </source>
</evidence>
<protein>
    <recommendedName>
        <fullName evidence="5">Survival protein SurE-like phosphatase/nucleotidase domain-containing protein</fullName>
    </recommendedName>
</protein>
<comment type="caution">
    <text evidence="1">The sequence shown here is derived from an EMBL/GenBank/DDBJ whole genome shotgun (WGS) entry which is preliminary data.</text>
</comment>
<reference evidence="1 3" key="1">
    <citation type="journal article" date="2021" name="G3 (Bethesda)">
        <title>Genomic diversity, chromosomal rearrangements, and interspecies hybridization in the ogataea polymorpha species complex.</title>
        <authorList>
            <person name="Hanson S.J."/>
            <person name="Cinneide E.O."/>
            <person name="Salzberg L.I."/>
            <person name="Wolfe K.H."/>
            <person name="McGowan J."/>
            <person name="Fitzpatrick D.A."/>
            <person name="Matlin K."/>
        </authorList>
    </citation>
    <scope>NUCLEOTIDE SEQUENCE</scope>
    <source>
        <strain evidence="2">81-436-3</strain>
        <strain evidence="1">83-405-1</strain>
    </source>
</reference>
<dbReference type="EMBL" id="JAHLUN010000023">
    <property type="protein sequence ID" value="KAG7761644.1"/>
    <property type="molecule type" value="Genomic_DNA"/>
</dbReference>
<evidence type="ECO:0000313" key="4">
    <source>
        <dbReference type="Proteomes" id="UP000738402"/>
    </source>
</evidence>
<dbReference type="AlphaFoldDB" id="A0AAN6D0P3"/>
<dbReference type="Proteomes" id="UP000738402">
    <property type="component" value="Unassembled WGS sequence"/>
</dbReference>
<proteinExistence type="predicted"/>
<gene>
    <name evidence="1" type="ORF">KL933_005354</name>
    <name evidence="2" type="ORF">KL946_005354</name>
</gene>
<organism evidence="1 4">
    <name type="scientific">Ogataea haglerorum</name>
    <dbReference type="NCBI Taxonomy" id="1937702"/>
    <lineage>
        <taxon>Eukaryota</taxon>
        <taxon>Fungi</taxon>
        <taxon>Dikarya</taxon>
        <taxon>Ascomycota</taxon>
        <taxon>Saccharomycotina</taxon>
        <taxon>Pichiomycetes</taxon>
        <taxon>Pichiales</taxon>
        <taxon>Pichiaceae</taxon>
        <taxon>Ogataea</taxon>
    </lineage>
</organism>
<name>A0AAN6D0P3_9ASCO</name>
<sequence length="409" mass="45784">MMVREGNRSLISRIAKGKKRKLRREIRAPPHFCAIVCTSLCFSRLAATLSILVLNPSPYGSSISTAFHQVLSANHKVISVSPLHLTSPTENEVTIDTTPISDADLKDFLDEQEFDLDDLLGLQVGDKFYGCKQDDRWYVKGSVMGTALFALDYLLPHHYTEMSSIDIIIVASAGHLVDGLYCQQTYVDLTVMRLAQTRNIPVLNVNSNEDLGMIAASPLDEYNADEASEFLALYIQRIEALVAQLTHESSYGKHNFHTSRSLQRSPKLRQYFENERRNDNPRLLPNGVGLNINLRAQASCMDTDRDFSFIETRTIGGYNKVPSLSYDETRGVAKIDSVYSIDKDLPRNKDKILSEMSVDNGDCLITVTPISWSGGDFETYNILGNVLEQLNADHPEESPKLVQQIIDST</sequence>
<dbReference type="EMBL" id="JAHLUH010000024">
    <property type="protein sequence ID" value="KAG7723781.1"/>
    <property type="molecule type" value="Genomic_DNA"/>
</dbReference>
<dbReference type="Proteomes" id="UP000697297">
    <property type="component" value="Unassembled WGS sequence"/>
</dbReference>